<feature type="transmembrane region" description="Helical" evidence="3">
    <location>
        <begin position="106"/>
        <end position="125"/>
    </location>
</feature>
<dbReference type="PANTHER" id="PTHR34295">
    <property type="entry name" value="BIOTIN TRANSPORTER BIOY"/>
    <property type="match status" value="1"/>
</dbReference>
<name>A0ABT9PAC6_9ACTN</name>
<keyword evidence="5" id="KW-1185">Reference proteome</keyword>
<dbReference type="InterPro" id="IPR003784">
    <property type="entry name" value="BioY"/>
</dbReference>
<feature type="transmembrane region" description="Helical" evidence="3">
    <location>
        <begin position="137"/>
        <end position="156"/>
    </location>
</feature>
<evidence type="ECO:0000256" key="2">
    <source>
        <dbReference type="PIRNR" id="PIRNR016661"/>
    </source>
</evidence>
<dbReference type="EMBL" id="JAUSQZ010000001">
    <property type="protein sequence ID" value="MDP9829631.1"/>
    <property type="molecule type" value="Genomic_DNA"/>
</dbReference>
<dbReference type="RefSeq" id="WP_307247987.1">
    <property type="nucleotide sequence ID" value="NZ_JAUSQZ010000001.1"/>
</dbReference>
<proteinExistence type="inferred from homology"/>
<keyword evidence="2 3" id="KW-0472">Membrane</keyword>
<comment type="similarity">
    <text evidence="1 2">Belongs to the BioY family.</text>
</comment>
<protein>
    <recommendedName>
        <fullName evidence="2">Biotin transporter</fullName>
    </recommendedName>
</protein>
<reference evidence="4 5" key="1">
    <citation type="submission" date="2023-07" db="EMBL/GenBank/DDBJ databases">
        <title>Sequencing the genomes of 1000 actinobacteria strains.</title>
        <authorList>
            <person name="Klenk H.-P."/>
        </authorList>
    </citation>
    <scope>NUCLEOTIDE SEQUENCE [LARGE SCALE GENOMIC DNA]</scope>
    <source>
        <strain evidence="4 5">DSM 44388</strain>
    </source>
</reference>
<feature type="transmembrane region" description="Helical" evidence="3">
    <location>
        <begin position="27"/>
        <end position="45"/>
    </location>
</feature>
<keyword evidence="3" id="KW-1133">Transmembrane helix</keyword>
<dbReference type="Gene3D" id="1.10.1760.20">
    <property type="match status" value="1"/>
</dbReference>
<dbReference type="PIRSF" id="PIRSF016661">
    <property type="entry name" value="BioY"/>
    <property type="match status" value="1"/>
</dbReference>
<keyword evidence="2" id="KW-0813">Transport</keyword>
<dbReference type="Pfam" id="PF02632">
    <property type="entry name" value="BioY"/>
    <property type="match status" value="1"/>
</dbReference>
<sequence>MSSITPESLPSRHVLADRLTLPSVHPLALNAVLVAAGTALVALSAQVTVPLWPVPVTGQTLAVLLVGSALGARRGALSLVVYAAVGLAGAPVFADGKGGPGMLTAPSFGYVIGFVFAAWLIGALAERRWDRRVSTGLAAQLLASVVPFVVGLPWLAFSLARLGLPHDLQATLEGGLYPFVPGGLVKAGLAALLLPLIWKLTSSTRR</sequence>
<evidence type="ECO:0000256" key="1">
    <source>
        <dbReference type="ARBA" id="ARBA00010692"/>
    </source>
</evidence>
<accession>A0ABT9PAC6</accession>
<evidence type="ECO:0000256" key="3">
    <source>
        <dbReference type="SAM" id="Phobius"/>
    </source>
</evidence>
<organism evidence="4 5">
    <name type="scientific">Kineosporia succinea</name>
    <dbReference type="NCBI Taxonomy" id="84632"/>
    <lineage>
        <taxon>Bacteria</taxon>
        <taxon>Bacillati</taxon>
        <taxon>Actinomycetota</taxon>
        <taxon>Actinomycetes</taxon>
        <taxon>Kineosporiales</taxon>
        <taxon>Kineosporiaceae</taxon>
        <taxon>Kineosporia</taxon>
    </lineage>
</organism>
<evidence type="ECO:0000313" key="5">
    <source>
        <dbReference type="Proteomes" id="UP001235712"/>
    </source>
</evidence>
<feature type="transmembrane region" description="Helical" evidence="3">
    <location>
        <begin position="51"/>
        <end position="70"/>
    </location>
</feature>
<keyword evidence="3" id="KW-0812">Transmembrane</keyword>
<comment type="subcellular location">
    <subcellularLocation>
        <location evidence="2">Cell membrane</location>
        <topology evidence="2">Multi-pass membrane protein</topology>
    </subcellularLocation>
</comment>
<gene>
    <name evidence="4" type="ORF">J2S57_005380</name>
</gene>
<comment type="caution">
    <text evidence="4">The sequence shown here is derived from an EMBL/GenBank/DDBJ whole genome shotgun (WGS) entry which is preliminary data.</text>
</comment>
<keyword evidence="2" id="KW-1003">Cell membrane</keyword>
<evidence type="ECO:0000313" key="4">
    <source>
        <dbReference type="EMBL" id="MDP9829631.1"/>
    </source>
</evidence>
<dbReference type="PANTHER" id="PTHR34295:SF1">
    <property type="entry name" value="BIOTIN TRANSPORTER BIOY"/>
    <property type="match status" value="1"/>
</dbReference>
<feature type="transmembrane region" description="Helical" evidence="3">
    <location>
        <begin position="77"/>
        <end position="94"/>
    </location>
</feature>
<dbReference type="Proteomes" id="UP001235712">
    <property type="component" value="Unassembled WGS sequence"/>
</dbReference>
<feature type="transmembrane region" description="Helical" evidence="3">
    <location>
        <begin position="176"/>
        <end position="198"/>
    </location>
</feature>